<dbReference type="AlphaFoldDB" id="A0AAD5YLQ5"/>
<dbReference type="GO" id="GO:0003729">
    <property type="term" value="F:mRNA binding"/>
    <property type="evidence" value="ECO:0007669"/>
    <property type="project" value="TreeGrafter"/>
</dbReference>
<dbReference type="Gene3D" id="1.25.40.10">
    <property type="entry name" value="Tetratricopeptide repeat domain"/>
    <property type="match status" value="4"/>
</dbReference>
<proteinExistence type="predicted"/>
<dbReference type="InterPro" id="IPR011990">
    <property type="entry name" value="TPR-like_helical_dom_sf"/>
</dbReference>
<dbReference type="PANTHER" id="PTHR47938:SF35">
    <property type="entry name" value="PENTATRICOPEPTIDE REPEAT-CONTAINING PROTEIN 4, MITOCHONDRIAL-RELATED"/>
    <property type="match status" value="1"/>
</dbReference>
<reference evidence="1" key="1">
    <citation type="submission" date="2022-07" db="EMBL/GenBank/DDBJ databases">
        <title>Genome Sequence of Leucocoprinus birnbaumii.</title>
        <authorList>
            <person name="Buettner E."/>
        </authorList>
    </citation>
    <scope>NUCLEOTIDE SEQUENCE</scope>
    <source>
        <strain evidence="1">VT141</strain>
    </source>
</reference>
<dbReference type="PANTHER" id="PTHR47938">
    <property type="entry name" value="RESPIRATORY COMPLEX I CHAPERONE (CIA84), PUTATIVE (AFU_ORTHOLOGUE AFUA_2G06020)-RELATED"/>
    <property type="match status" value="1"/>
</dbReference>
<name>A0AAD5YLQ5_9AGAR</name>
<organism evidence="1 2">
    <name type="scientific">Leucocoprinus birnbaumii</name>
    <dbReference type="NCBI Taxonomy" id="56174"/>
    <lineage>
        <taxon>Eukaryota</taxon>
        <taxon>Fungi</taxon>
        <taxon>Dikarya</taxon>
        <taxon>Basidiomycota</taxon>
        <taxon>Agaricomycotina</taxon>
        <taxon>Agaricomycetes</taxon>
        <taxon>Agaricomycetidae</taxon>
        <taxon>Agaricales</taxon>
        <taxon>Agaricineae</taxon>
        <taxon>Agaricaceae</taxon>
        <taxon>Leucocoprinus</taxon>
    </lineage>
</organism>
<evidence type="ECO:0000313" key="1">
    <source>
        <dbReference type="EMBL" id="KAJ3560275.1"/>
    </source>
</evidence>
<dbReference type="EMBL" id="JANIEX010001204">
    <property type="protein sequence ID" value="KAJ3560275.1"/>
    <property type="molecule type" value="Genomic_DNA"/>
</dbReference>
<dbReference type="Proteomes" id="UP001213000">
    <property type="component" value="Unassembled WGS sequence"/>
</dbReference>
<keyword evidence="2" id="KW-1185">Reference proteome</keyword>
<sequence length="773" mass="87571">MSICRTLLRAGSRSLPRPSSARAVPTTLHSQFSRQLFNFNTTFTSDTWPAASTSTTIEQHVEGLTETNDIRKIHTHYAGLIDKLKASEERSSFATRKILTEAQINKIFYLLAKSGRPSDIQKIHDIFLDMPLVLGVNPTLDTYTAIIRGFIFRGEPNATRRWLEDMPKRPGNFTPTLEQYHMFLEAIPDMPGTSLKFMRSVVNKMRQCGCPPTTETFKILFQARMKLGDLTESVLPAVSAASVFEDMEREQLPYDPSFSKLLLKEYEKRGFNKTGEQVHIMYEDKFRLDLKDGRKMLSPDEAKLVHMAQTRGAQAAVHLFKHLRPRQKPTANDISAMLRHRLQLRDLQLVEREFGIKCSIVHWSYLINNNVRAGKASTAYSIMKAAIEAGIKPDAPMVTPLIRHLCQPRPNIEEEDQCIGAALYFYKELCSAYPPPETVPLEPNEPSSKGPDYVLYSILLHGLSTAKQPLKWWNVAKGLMADMARRNLVPDDSNMVTSIVILCMRNSPTVEEALHVYRQHKSVLDQKGFTAVLATFCKLRFGEGVQVPSLKGYFEIVKDMRLAGFSITIEVYTTLLNQLGQIATQVAKEGGPDVAPTIENLIRTTRRVHDLLTLDSSLTADTILWNQLMDTYQRLGCFAETYRLWEMMYLSGQYDTTSVSIMLDACGFAGAHSVARSMLTKLAKDSYQFTLHNFNTWLESLCRMRRLDEAIGALCGRDQATFRALKPDLESVQIVFKFAKEEKRGSEVLIHVRAKLPLIWEQLPSSIRESINA</sequence>
<comment type="caution">
    <text evidence="1">The sequence shown here is derived from an EMBL/GenBank/DDBJ whole genome shotgun (WGS) entry which is preliminary data.</text>
</comment>
<accession>A0AAD5YLQ5</accession>
<evidence type="ECO:0000313" key="2">
    <source>
        <dbReference type="Proteomes" id="UP001213000"/>
    </source>
</evidence>
<protein>
    <submittedName>
        <fullName evidence="1">Uncharacterized protein</fullName>
    </submittedName>
</protein>
<gene>
    <name evidence="1" type="ORF">NP233_g10946</name>
</gene>